<organism evidence="1 2">
    <name type="scientific">Prevotella pallens ATCC 700821</name>
    <dbReference type="NCBI Taxonomy" id="997353"/>
    <lineage>
        <taxon>Bacteria</taxon>
        <taxon>Pseudomonadati</taxon>
        <taxon>Bacteroidota</taxon>
        <taxon>Bacteroidia</taxon>
        <taxon>Bacteroidales</taxon>
        <taxon>Prevotellaceae</taxon>
        <taxon>Prevotella</taxon>
    </lineage>
</organism>
<dbReference type="AlphaFoldDB" id="F9DLX1"/>
<dbReference type="EMBL" id="AFPY01000128">
    <property type="protein sequence ID" value="EGQ12579.1"/>
    <property type="molecule type" value="Genomic_DNA"/>
</dbReference>
<evidence type="ECO:0000313" key="2">
    <source>
        <dbReference type="Proteomes" id="UP000004123"/>
    </source>
</evidence>
<reference evidence="1 2" key="1">
    <citation type="submission" date="2011-04" db="EMBL/GenBank/DDBJ databases">
        <authorList>
            <person name="Muzny D."/>
            <person name="Qin X."/>
            <person name="Deng J."/>
            <person name="Jiang H."/>
            <person name="Liu Y."/>
            <person name="Qu J."/>
            <person name="Song X.-Z."/>
            <person name="Zhang L."/>
            <person name="Thornton R."/>
            <person name="Coyle M."/>
            <person name="Francisco L."/>
            <person name="Jackson L."/>
            <person name="Javaid M."/>
            <person name="Korchina V."/>
            <person name="Kovar C."/>
            <person name="Mata R."/>
            <person name="Mathew T."/>
            <person name="Ngo R."/>
            <person name="Nguyen L."/>
            <person name="Nguyen N."/>
            <person name="Okwuonu G."/>
            <person name="Ongeri F."/>
            <person name="Pham C."/>
            <person name="Simmons D."/>
            <person name="Wilczek-Boney K."/>
            <person name="Hale W."/>
            <person name="Jakkamsetti A."/>
            <person name="Pham P."/>
            <person name="Ruth R."/>
            <person name="San Lucas F."/>
            <person name="Warren J."/>
            <person name="Zhang J."/>
            <person name="Zhao Z."/>
            <person name="Zhou C."/>
            <person name="Zhu D."/>
            <person name="Lee S."/>
            <person name="Bess C."/>
            <person name="Blankenburg K."/>
            <person name="Forbes L."/>
            <person name="Fu Q."/>
            <person name="Gubbala S."/>
            <person name="Hirani K."/>
            <person name="Jayaseelan J.C."/>
            <person name="Lara F."/>
            <person name="Munidasa M."/>
            <person name="Palculict T."/>
            <person name="Patil S."/>
            <person name="Pu L.-L."/>
            <person name="Saada N."/>
            <person name="Tang L."/>
            <person name="Weissenberger G."/>
            <person name="Zhu Y."/>
            <person name="Hemphill L."/>
            <person name="Shang Y."/>
            <person name="Youmans B."/>
            <person name="Ayvaz T."/>
            <person name="Ross M."/>
            <person name="Santibanez J."/>
            <person name="Aqrawi P."/>
            <person name="Gross S."/>
            <person name="Joshi V."/>
            <person name="Fowler G."/>
            <person name="Nazareth L."/>
            <person name="Reid J."/>
            <person name="Worley K."/>
            <person name="Petrosino J."/>
            <person name="Highlander S."/>
            <person name="Gibbs R."/>
        </authorList>
    </citation>
    <scope>NUCLEOTIDE SEQUENCE [LARGE SCALE GENOMIC DNA]</scope>
    <source>
        <strain evidence="1 2">ATCC 700821</strain>
    </source>
</reference>
<sequence>MQLNTFRINHVWWNVCCQICFALYMFDGMNAAKYVLDKYVLLNGRQ</sequence>
<comment type="caution">
    <text evidence="1">The sequence shown here is derived from an EMBL/GenBank/DDBJ whole genome shotgun (WGS) entry which is preliminary data.</text>
</comment>
<dbReference type="HOGENOM" id="CLU_3187454_0_0_10"/>
<accession>F9DLX1</accession>
<gene>
    <name evidence="1" type="ORF">HMPREF9144_2663</name>
</gene>
<evidence type="ECO:0000313" key="1">
    <source>
        <dbReference type="EMBL" id="EGQ12579.1"/>
    </source>
</evidence>
<name>F9DLX1_9BACT</name>
<proteinExistence type="predicted"/>
<protein>
    <submittedName>
        <fullName evidence="1">Uncharacterized protein</fullName>
    </submittedName>
</protein>
<dbReference type="Proteomes" id="UP000004123">
    <property type="component" value="Unassembled WGS sequence"/>
</dbReference>